<protein>
    <submittedName>
        <fullName evidence="5">Putative HTH-type transcriptional regulator YdfH</fullName>
    </submittedName>
</protein>
<feature type="domain" description="HTH gntR-type" evidence="4">
    <location>
        <begin position="19"/>
        <end position="86"/>
    </location>
</feature>
<evidence type="ECO:0000259" key="4">
    <source>
        <dbReference type="PROSITE" id="PS50949"/>
    </source>
</evidence>
<name>A0A0M7A7S8_9HYPH</name>
<dbReference type="InterPro" id="IPR000524">
    <property type="entry name" value="Tscrpt_reg_HTH_GntR"/>
</dbReference>
<dbReference type="Gene3D" id="1.20.120.530">
    <property type="entry name" value="GntR ligand-binding domain-like"/>
    <property type="match status" value="1"/>
</dbReference>
<dbReference type="Gene3D" id="1.10.10.10">
    <property type="entry name" value="Winged helix-like DNA-binding domain superfamily/Winged helix DNA-binding domain"/>
    <property type="match status" value="1"/>
</dbReference>
<dbReference type="InterPro" id="IPR036388">
    <property type="entry name" value="WH-like_DNA-bd_sf"/>
</dbReference>
<dbReference type="AlphaFoldDB" id="A0A0M7A7S8"/>
<dbReference type="GO" id="GO:0003700">
    <property type="term" value="F:DNA-binding transcription factor activity"/>
    <property type="evidence" value="ECO:0007669"/>
    <property type="project" value="InterPro"/>
</dbReference>
<dbReference type="CDD" id="cd07377">
    <property type="entry name" value="WHTH_GntR"/>
    <property type="match status" value="1"/>
</dbReference>
<dbReference type="InterPro" id="IPR008920">
    <property type="entry name" value="TF_FadR/GntR_C"/>
</dbReference>
<keyword evidence="3" id="KW-0804">Transcription</keyword>
<evidence type="ECO:0000256" key="1">
    <source>
        <dbReference type="ARBA" id="ARBA00023015"/>
    </source>
</evidence>
<gene>
    <name evidence="5" type="primary">ydfH_3</name>
    <name evidence="5" type="ORF">LA5096_02621</name>
</gene>
<accession>A0A0M7A7S8</accession>
<dbReference type="OrthoDB" id="9788098at2"/>
<evidence type="ECO:0000256" key="3">
    <source>
        <dbReference type="ARBA" id="ARBA00023163"/>
    </source>
</evidence>
<dbReference type="Proteomes" id="UP000049983">
    <property type="component" value="Unassembled WGS sequence"/>
</dbReference>
<dbReference type="PROSITE" id="PS50949">
    <property type="entry name" value="HTH_GNTR"/>
    <property type="match status" value="1"/>
</dbReference>
<dbReference type="SMART" id="SM00895">
    <property type="entry name" value="FCD"/>
    <property type="match status" value="1"/>
</dbReference>
<keyword evidence="1" id="KW-0805">Transcription regulation</keyword>
<sequence>MNTTDIDATRLQDISAFDGSLAHKVYLALQEAILSLQFLPGQVIRKGPVCEKLGVSRSPVSEAIARLANEGLVDVIPQSGTRVAYFSMEDIREGTFLRQALELASVAKVAEDRSEDQFAQINRNLRLQTLLVEDLDYSGFYQADEEFHALLMLFTGYPRLKTVARMVSLQVTRARMLLLPTPGRATETLDEHQAVVDAIRARDADAAQRAMRHHLGQLMPRIEALAETRPELFQSR</sequence>
<dbReference type="Pfam" id="PF00392">
    <property type="entry name" value="GntR"/>
    <property type="match status" value="1"/>
</dbReference>
<dbReference type="PANTHER" id="PTHR43537">
    <property type="entry name" value="TRANSCRIPTIONAL REGULATOR, GNTR FAMILY"/>
    <property type="match status" value="1"/>
</dbReference>
<dbReference type="EMBL" id="CXWC01000010">
    <property type="protein sequence ID" value="CTQ70671.1"/>
    <property type="molecule type" value="Genomic_DNA"/>
</dbReference>
<organism evidence="5 6">
    <name type="scientific">Roseibium album</name>
    <dbReference type="NCBI Taxonomy" id="311410"/>
    <lineage>
        <taxon>Bacteria</taxon>
        <taxon>Pseudomonadati</taxon>
        <taxon>Pseudomonadota</taxon>
        <taxon>Alphaproteobacteria</taxon>
        <taxon>Hyphomicrobiales</taxon>
        <taxon>Stappiaceae</taxon>
        <taxon>Roseibium</taxon>
    </lineage>
</organism>
<dbReference type="STRING" id="311410.LA5095_01366"/>
<dbReference type="InterPro" id="IPR036390">
    <property type="entry name" value="WH_DNA-bd_sf"/>
</dbReference>
<keyword evidence="6" id="KW-1185">Reference proteome</keyword>
<dbReference type="RefSeq" id="WP_055113325.1">
    <property type="nucleotide sequence ID" value="NZ_CXWA01000001.1"/>
</dbReference>
<dbReference type="PANTHER" id="PTHR43537:SF5">
    <property type="entry name" value="UXU OPERON TRANSCRIPTIONAL REGULATOR"/>
    <property type="match status" value="1"/>
</dbReference>
<dbReference type="SUPFAM" id="SSF46785">
    <property type="entry name" value="Winged helix' DNA-binding domain"/>
    <property type="match status" value="1"/>
</dbReference>
<reference evidence="6" key="1">
    <citation type="submission" date="2015-07" db="EMBL/GenBank/DDBJ databases">
        <authorList>
            <person name="Rodrigo-Torres Lidia"/>
            <person name="Arahal R.David."/>
        </authorList>
    </citation>
    <scope>NUCLEOTIDE SEQUENCE [LARGE SCALE GENOMIC DNA]</scope>
    <source>
        <strain evidence="6">CECT 5096</strain>
    </source>
</reference>
<dbReference type="InterPro" id="IPR011711">
    <property type="entry name" value="GntR_C"/>
</dbReference>
<dbReference type="SMART" id="SM00345">
    <property type="entry name" value="HTH_GNTR"/>
    <property type="match status" value="1"/>
</dbReference>
<evidence type="ECO:0000256" key="2">
    <source>
        <dbReference type="ARBA" id="ARBA00023125"/>
    </source>
</evidence>
<evidence type="ECO:0000313" key="5">
    <source>
        <dbReference type="EMBL" id="CTQ70671.1"/>
    </source>
</evidence>
<dbReference type="Pfam" id="PF07729">
    <property type="entry name" value="FCD"/>
    <property type="match status" value="1"/>
</dbReference>
<proteinExistence type="predicted"/>
<evidence type="ECO:0000313" key="6">
    <source>
        <dbReference type="Proteomes" id="UP000049983"/>
    </source>
</evidence>
<dbReference type="GO" id="GO:0003677">
    <property type="term" value="F:DNA binding"/>
    <property type="evidence" value="ECO:0007669"/>
    <property type="project" value="UniProtKB-KW"/>
</dbReference>
<dbReference type="SUPFAM" id="SSF48008">
    <property type="entry name" value="GntR ligand-binding domain-like"/>
    <property type="match status" value="1"/>
</dbReference>
<dbReference type="GeneID" id="97669995"/>
<keyword evidence="2" id="KW-0238">DNA-binding</keyword>